<reference evidence="2 3" key="1">
    <citation type="journal article" date="2020" name="Nature">
        <title>Six reference-quality genomes reveal evolution of bat adaptations.</title>
        <authorList>
            <person name="Jebb D."/>
            <person name="Huang Z."/>
            <person name="Pippel M."/>
            <person name="Hughes G.M."/>
            <person name="Lavrichenko K."/>
            <person name="Devanna P."/>
            <person name="Winkler S."/>
            <person name="Jermiin L.S."/>
            <person name="Skirmuntt E.C."/>
            <person name="Katzourakis A."/>
            <person name="Burkitt-Gray L."/>
            <person name="Ray D.A."/>
            <person name="Sullivan K.A.M."/>
            <person name="Roscito J.G."/>
            <person name="Kirilenko B.M."/>
            <person name="Davalos L.M."/>
            <person name="Corthals A.P."/>
            <person name="Power M.L."/>
            <person name="Jones G."/>
            <person name="Ransome R.D."/>
            <person name="Dechmann D.K.N."/>
            <person name="Locatelli A.G."/>
            <person name="Puechmaille S.J."/>
            <person name="Fedrigo O."/>
            <person name="Jarvis E.D."/>
            <person name="Hiller M."/>
            <person name="Vernes S.C."/>
            <person name="Myers E.W."/>
            <person name="Teeling E.C."/>
        </authorList>
    </citation>
    <scope>NUCLEOTIDE SEQUENCE [LARGE SCALE GENOMIC DNA]</scope>
    <source>
        <strain evidence="2">MRhiFer1</strain>
        <tissue evidence="2">Lung</tissue>
    </source>
</reference>
<accession>A0A7J7RY56</accession>
<name>A0A7J7RY56_RHIFE</name>
<organism evidence="2 3">
    <name type="scientific">Rhinolophus ferrumequinum</name>
    <name type="common">Greater horseshoe bat</name>
    <dbReference type="NCBI Taxonomy" id="59479"/>
    <lineage>
        <taxon>Eukaryota</taxon>
        <taxon>Metazoa</taxon>
        <taxon>Chordata</taxon>
        <taxon>Craniata</taxon>
        <taxon>Vertebrata</taxon>
        <taxon>Euteleostomi</taxon>
        <taxon>Mammalia</taxon>
        <taxon>Eutheria</taxon>
        <taxon>Laurasiatheria</taxon>
        <taxon>Chiroptera</taxon>
        <taxon>Yinpterochiroptera</taxon>
        <taxon>Rhinolophoidea</taxon>
        <taxon>Rhinolophidae</taxon>
        <taxon>Rhinolophinae</taxon>
        <taxon>Rhinolophus</taxon>
    </lineage>
</organism>
<feature type="region of interest" description="Disordered" evidence="1">
    <location>
        <begin position="23"/>
        <end position="70"/>
    </location>
</feature>
<evidence type="ECO:0000256" key="1">
    <source>
        <dbReference type="SAM" id="MobiDB-lite"/>
    </source>
</evidence>
<dbReference type="AlphaFoldDB" id="A0A7J7RY56"/>
<evidence type="ECO:0000313" key="3">
    <source>
        <dbReference type="Proteomes" id="UP000585614"/>
    </source>
</evidence>
<dbReference type="Proteomes" id="UP000585614">
    <property type="component" value="Unassembled WGS sequence"/>
</dbReference>
<proteinExistence type="predicted"/>
<feature type="compositionally biased region" description="Polar residues" evidence="1">
    <location>
        <begin position="53"/>
        <end position="70"/>
    </location>
</feature>
<dbReference type="EMBL" id="JACAGC010000024">
    <property type="protein sequence ID" value="KAF6280944.1"/>
    <property type="molecule type" value="Genomic_DNA"/>
</dbReference>
<comment type="caution">
    <text evidence="2">The sequence shown here is derived from an EMBL/GenBank/DDBJ whole genome shotgun (WGS) entry which is preliminary data.</text>
</comment>
<evidence type="ECO:0000313" key="2">
    <source>
        <dbReference type="EMBL" id="KAF6280944.1"/>
    </source>
</evidence>
<protein>
    <submittedName>
        <fullName evidence="2">Uncharacterized protein</fullName>
    </submittedName>
</protein>
<gene>
    <name evidence="2" type="ORF">mRhiFer1_009323</name>
</gene>
<sequence>MGEVELEWPEKLEWTDRWNAFSSQTSRKSSEDEPGVLSTQSFLEEDDMGPLSPQLQATSSRANEPLSSRDCSPGSLVDVPFFPYVPFFRTYGQLLAEEKWAPQPEVCRDQGGNWGVREAQFWEDLEPPSGYFPYYRSKEENFPSLLRGGFQDPPTRKEVQAGCFCRKTVSIGSSCQRGSLLETSRTLEDIELSSFSEEAGGLPLDPKHLPIARSQ</sequence>